<dbReference type="RefSeq" id="WP_371914842.1">
    <property type="nucleotide sequence ID" value="NZ_FRBC01000003.1"/>
</dbReference>
<gene>
    <name evidence="1" type="ORF">SAMN05216582_10346</name>
</gene>
<dbReference type="EMBL" id="FRBC01000003">
    <property type="protein sequence ID" value="SHK38206.1"/>
    <property type="molecule type" value="Genomic_DNA"/>
</dbReference>
<reference evidence="1 2" key="1">
    <citation type="submission" date="2016-11" db="EMBL/GenBank/DDBJ databases">
        <authorList>
            <person name="Jaros S."/>
            <person name="Januszkiewicz K."/>
            <person name="Wedrychowicz H."/>
        </authorList>
    </citation>
    <scope>NUCLEOTIDE SEQUENCE [LARGE SCALE GENOMIC DNA]</scope>
    <source>
        <strain evidence="1 2">HD4</strain>
    </source>
</reference>
<dbReference type="Proteomes" id="UP000184263">
    <property type="component" value="Unassembled WGS sequence"/>
</dbReference>
<evidence type="ECO:0000313" key="1">
    <source>
        <dbReference type="EMBL" id="SHK38206.1"/>
    </source>
</evidence>
<sequence length="44" mass="5208">MPFYCFNREDDGPYALGAMDEREAVLLFDTRTKLTPEKTIEYFI</sequence>
<accession>A0A1M6S0F0</accession>
<evidence type="ECO:0000313" key="2">
    <source>
        <dbReference type="Proteomes" id="UP000184263"/>
    </source>
</evidence>
<organism evidence="1 2">
    <name type="scientific">Selenomonas ruminantium</name>
    <dbReference type="NCBI Taxonomy" id="971"/>
    <lineage>
        <taxon>Bacteria</taxon>
        <taxon>Bacillati</taxon>
        <taxon>Bacillota</taxon>
        <taxon>Negativicutes</taxon>
        <taxon>Selenomonadales</taxon>
        <taxon>Selenomonadaceae</taxon>
        <taxon>Selenomonas</taxon>
    </lineage>
</organism>
<name>A0A1M6S0F0_SELRU</name>
<dbReference type="AlphaFoldDB" id="A0A1M6S0F0"/>
<proteinExistence type="predicted"/>
<protein>
    <submittedName>
        <fullName evidence="1">Uncharacterized protein</fullName>
    </submittedName>
</protein>